<dbReference type="PROSITE" id="PS00227">
    <property type="entry name" value="TUBULIN"/>
    <property type="match status" value="1"/>
</dbReference>
<dbReference type="InterPro" id="IPR037103">
    <property type="entry name" value="Tubulin/FtsZ-like_C"/>
</dbReference>
<dbReference type="OrthoDB" id="10249382at2759"/>
<dbReference type="FunFam" id="1.10.287.600:FF:000004">
    <property type="entry name" value="Tubulin gamma chain"/>
    <property type="match status" value="1"/>
</dbReference>
<dbReference type="RefSeq" id="XP_022392188.1">
    <property type="nucleotide sequence ID" value="XM_022529565.1"/>
</dbReference>
<dbReference type="InterPro" id="IPR018316">
    <property type="entry name" value="Tubulin/FtsZ_2-layer-sand-dom"/>
</dbReference>
<sequence>MAEPSTSRLSILIVNPNTSTHMTDALKPIVDNLGFADVQFDYLTAPNESVTLEDGRVIDGVPSINSGEDSATSALHCRPFVEPLIPKYDGFLVACYSAHPLVGMLKEAITKLESSAVSVDSKPKRKYVTGIFEASVLMSLSLVGSFHMIGGPGLHKTQSKEMFGIISTGSIWRDELSRAVEAFLVNSDDKTTSTNRFAGVETTGLTAVELHTTPAEEVRKRISEATRRLIQTAPHPLTAICMGCAGMAGMEEAVRDGCVEAYGREEGNRVRIVDGVVAGAGMLVTALVKHKDAQAGQCGNNGMESRDNTPAPRNTVIAVSRRRDGKQMNTRPLRFGSQFWQQLCQEHGISQDGNLEEFATEGGDRKDVFFYQSDDTRYIPRAILLDLEPRVLNTIQTGPYRNIYNPENFFVGQQGVGAGNNWGAGYSAGESVQEDIFDMIDREADGSDSLEGFMFLHSIAGGTGSGMGSFILERMNDRFPKKLIQTYSVFPDTQAADVVVNPYNSILAMRRLTQNADSVVVLDNGALSRIVADRLHVLQPSLQQTNQLVSTVMSASTTTLRYPGYMHNDLVGIVASLIPTPRSHFLITSYTPFTGDNIEQAKTVRKTTVLDVMRRLLQPKNRMVSINPSKSSCYISILNIIQGEADPTDVHKSLLRIRERRLASFIPWGPASIQVALTKKSPYIQNTHRVSGLMLANHTSVATLFKRIVQQYDRLRKRNAFIEQYRKEAPFSDGFGEFDEARAVVMDLIGEYEAAEKETYLDPDSGKEKEMGV</sequence>
<reference evidence="13 14" key="1">
    <citation type="journal article" date="2016" name="Genome Biol. Evol.">
        <title>Draft genome sequence of an aflatoxigenic Aspergillus species, A. bombycis.</title>
        <authorList>
            <person name="Moore G.G."/>
            <person name="Mack B.M."/>
            <person name="Beltz S.B."/>
            <person name="Gilbert M.K."/>
        </authorList>
    </citation>
    <scope>NUCLEOTIDE SEQUENCE [LARGE SCALE GENOMIC DNA]</scope>
    <source>
        <strain evidence="14">NRRL 26010</strain>
    </source>
</reference>
<dbReference type="GO" id="GO:0005525">
    <property type="term" value="F:GTP binding"/>
    <property type="evidence" value="ECO:0007669"/>
    <property type="project" value="UniProtKB-KW"/>
</dbReference>
<evidence type="ECO:0000313" key="14">
    <source>
        <dbReference type="Proteomes" id="UP000179179"/>
    </source>
</evidence>
<dbReference type="InterPro" id="IPR000217">
    <property type="entry name" value="Tubulin"/>
</dbReference>
<dbReference type="GO" id="GO:0005816">
    <property type="term" value="C:spindle pole body"/>
    <property type="evidence" value="ECO:0007669"/>
    <property type="project" value="UniProtKB-SubCell"/>
</dbReference>
<dbReference type="GeneID" id="34445825"/>
<dbReference type="CDD" id="cd02188">
    <property type="entry name" value="gamma_tubulin"/>
    <property type="match status" value="1"/>
</dbReference>
<evidence type="ECO:0000256" key="1">
    <source>
        <dbReference type="ARBA" id="ARBA00004317"/>
    </source>
</evidence>
<keyword evidence="7" id="KW-0342">GTP-binding</keyword>
<dbReference type="Gene3D" id="1.10.287.600">
    <property type="entry name" value="Helix hairpin bin"/>
    <property type="match status" value="1"/>
</dbReference>
<evidence type="ECO:0000256" key="6">
    <source>
        <dbReference type="ARBA" id="ARBA00022741"/>
    </source>
</evidence>
<dbReference type="EMBL" id="LYCR01000015">
    <property type="protein sequence ID" value="OGM48471.1"/>
    <property type="molecule type" value="Genomic_DNA"/>
</dbReference>
<dbReference type="Gene3D" id="3.40.50.12500">
    <property type="match status" value="1"/>
</dbReference>
<dbReference type="InterPro" id="IPR053714">
    <property type="entry name" value="Iso_Racemase_Enz_sf"/>
</dbReference>
<dbReference type="AlphaFoldDB" id="A0A1F8A9X6"/>
<comment type="similarity">
    <text evidence="2">Belongs to the tubulin family.</text>
</comment>
<dbReference type="GO" id="GO:0005874">
    <property type="term" value="C:microtubule"/>
    <property type="evidence" value="ECO:0007669"/>
    <property type="project" value="UniProtKB-KW"/>
</dbReference>
<keyword evidence="5" id="KW-0493">Microtubule</keyword>
<keyword evidence="14" id="KW-1185">Reference proteome</keyword>
<dbReference type="Gene3D" id="3.30.1330.20">
    <property type="entry name" value="Tubulin/FtsZ, C-terminal domain"/>
    <property type="match status" value="1"/>
</dbReference>
<keyword evidence="6" id="KW-0547">Nucleotide-binding</keyword>
<evidence type="ECO:0000256" key="2">
    <source>
        <dbReference type="ARBA" id="ARBA00009636"/>
    </source>
</evidence>
<accession>A0A1F8A9X6</accession>
<evidence type="ECO:0000256" key="9">
    <source>
        <dbReference type="ARBA" id="ARBA00033229"/>
    </source>
</evidence>
<dbReference type="PANTHER" id="PTHR11588">
    <property type="entry name" value="TUBULIN"/>
    <property type="match status" value="1"/>
</dbReference>
<dbReference type="SMART" id="SM00864">
    <property type="entry name" value="Tubulin"/>
    <property type="match status" value="1"/>
</dbReference>
<dbReference type="GO" id="GO:0047661">
    <property type="term" value="F:amino-acid racemase activity"/>
    <property type="evidence" value="ECO:0007669"/>
    <property type="project" value="InterPro"/>
</dbReference>
<dbReference type="GO" id="GO:0000278">
    <property type="term" value="P:mitotic cell cycle"/>
    <property type="evidence" value="ECO:0007669"/>
    <property type="project" value="UniProtKB-ARBA"/>
</dbReference>
<dbReference type="Gene3D" id="3.40.50.1440">
    <property type="entry name" value="Tubulin/FtsZ, GTPase domain"/>
    <property type="match status" value="1"/>
</dbReference>
<dbReference type="FunFam" id="3.40.50.1440:FF:000012">
    <property type="entry name" value="Tubulin gamma chain"/>
    <property type="match status" value="1"/>
</dbReference>
<evidence type="ECO:0000259" key="11">
    <source>
        <dbReference type="SMART" id="SM00864"/>
    </source>
</evidence>
<dbReference type="GO" id="GO:0000930">
    <property type="term" value="C:gamma-tubulin complex"/>
    <property type="evidence" value="ECO:0007669"/>
    <property type="project" value="InterPro"/>
</dbReference>
<dbReference type="PRINTS" id="PR01161">
    <property type="entry name" value="TUBULIN"/>
</dbReference>
<feature type="domain" description="Tubulin/FtsZ GTPase" evidence="11">
    <location>
        <begin position="366"/>
        <end position="564"/>
    </location>
</feature>
<dbReference type="STRING" id="109264.A0A1F8A9X6"/>
<evidence type="ECO:0000256" key="10">
    <source>
        <dbReference type="ARBA" id="ARBA00038414"/>
    </source>
</evidence>
<dbReference type="SMART" id="SM00865">
    <property type="entry name" value="Tubulin_C"/>
    <property type="match status" value="1"/>
</dbReference>
<evidence type="ECO:0000259" key="12">
    <source>
        <dbReference type="SMART" id="SM00865"/>
    </source>
</evidence>
<dbReference type="SUPFAM" id="SSF52490">
    <property type="entry name" value="Tubulin nucleotide-binding domain-like"/>
    <property type="match status" value="1"/>
</dbReference>
<dbReference type="InterPro" id="IPR002454">
    <property type="entry name" value="Gamma_tubulin"/>
</dbReference>
<dbReference type="InterPro" id="IPR015942">
    <property type="entry name" value="Asp/Glu/hydantoin_racemase"/>
</dbReference>
<evidence type="ECO:0000313" key="13">
    <source>
        <dbReference type="EMBL" id="OGM48471.1"/>
    </source>
</evidence>
<comment type="subcellular location">
    <subcellularLocation>
        <location evidence="1">Cytoplasm</location>
        <location evidence="1">Cytoskeleton</location>
        <location evidence="1">Microtubule organizing center</location>
        <location evidence="1">Spindle pole body</location>
    </subcellularLocation>
</comment>
<proteinExistence type="inferred from homology"/>
<dbReference type="Proteomes" id="UP000179179">
    <property type="component" value="Unassembled WGS sequence"/>
</dbReference>
<dbReference type="InterPro" id="IPR008280">
    <property type="entry name" value="Tub_FtsZ_C"/>
</dbReference>
<dbReference type="FunFam" id="3.40.50.12500:FF:000003">
    <property type="entry name" value="Hydantoin racemase (Dcg1), putative"/>
    <property type="match status" value="1"/>
</dbReference>
<protein>
    <recommendedName>
        <fullName evidence="3">Tubulin gamma chain</fullName>
    </recommendedName>
    <alternativeName>
        <fullName evidence="9">Gamma-tubulin</fullName>
    </alternativeName>
</protein>
<evidence type="ECO:0000256" key="8">
    <source>
        <dbReference type="ARBA" id="ARBA00023212"/>
    </source>
</evidence>
<organism evidence="13 14">
    <name type="scientific">Aspergillus bombycis</name>
    <dbReference type="NCBI Taxonomy" id="109264"/>
    <lineage>
        <taxon>Eukaryota</taxon>
        <taxon>Fungi</taxon>
        <taxon>Dikarya</taxon>
        <taxon>Ascomycota</taxon>
        <taxon>Pezizomycotina</taxon>
        <taxon>Eurotiomycetes</taxon>
        <taxon>Eurotiomycetidae</taxon>
        <taxon>Eurotiales</taxon>
        <taxon>Aspergillaceae</taxon>
        <taxon>Aspergillus</taxon>
    </lineage>
</organism>
<dbReference type="Pfam" id="PF00091">
    <property type="entry name" value="Tubulin"/>
    <property type="match status" value="1"/>
</dbReference>
<dbReference type="InterPro" id="IPR003008">
    <property type="entry name" value="Tubulin_FtsZ_GTPase"/>
</dbReference>
<dbReference type="FunFam" id="3.30.1330.20:FF:000003">
    <property type="entry name" value="Tubulin gamma chain"/>
    <property type="match status" value="1"/>
</dbReference>
<dbReference type="InterPro" id="IPR023123">
    <property type="entry name" value="Tubulin_C"/>
</dbReference>
<evidence type="ECO:0000256" key="4">
    <source>
        <dbReference type="ARBA" id="ARBA00022490"/>
    </source>
</evidence>
<evidence type="ECO:0000256" key="3">
    <source>
        <dbReference type="ARBA" id="ARBA00018848"/>
    </source>
</evidence>
<evidence type="ECO:0000256" key="7">
    <source>
        <dbReference type="ARBA" id="ARBA00023134"/>
    </source>
</evidence>
<dbReference type="GO" id="GO:0007020">
    <property type="term" value="P:microtubule nucleation"/>
    <property type="evidence" value="ECO:0007669"/>
    <property type="project" value="InterPro"/>
</dbReference>
<dbReference type="InterPro" id="IPR036525">
    <property type="entry name" value="Tubulin/FtsZ_GTPase_sf"/>
</dbReference>
<evidence type="ECO:0000256" key="5">
    <source>
        <dbReference type="ARBA" id="ARBA00022701"/>
    </source>
</evidence>
<dbReference type="GO" id="GO:0031122">
    <property type="term" value="P:cytoplasmic microtubule organization"/>
    <property type="evidence" value="ECO:0007669"/>
    <property type="project" value="InterPro"/>
</dbReference>
<comment type="caution">
    <text evidence="13">The sequence shown here is derived from an EMBL/GenBank/DDBJ whole genome shotgun (WGS) entry which is preliminary data.</text>
</comment>
<gene>
    <name evidence="13" type="ORF">ABOM_002435</name>
</gene>
<name>A0A1F8A9X6_9EURO</name>
<dbReference type="InterPro" id="IPR017975">
    <property type="entry name" value="Tubulin_CS"/>
</dbReference>
<comment type="similarity">
    <text evidence="10">Belongs to the HyuE racemase family.</text>
</comment>
<feature type="domain" description="Tubulin/FtsZ 2-layer sandwich" evidence="12">
    <location>
        <begin position="566"/>
        <end position="710"/>
    </location>
</feature>
<dbReference type="Pfam" id="PF01177">
    <property type="entry name" value="Asp_Glu_race"/>
    <property type="match status" value="1"/>
</dbReference>
<dbReference type="SUPFAM" id="SSF55307">
    <property type="entry name" value="Tubulin C-terminal domain-like"/>
    <property type="match status" value="1"/>
</dbReference>
<keyword evidence="8" id="KW-0206">Cytoskeleton</keyword>
<dbReference type="PRINTS" id="PR01164">
    <property type="entry name" value="GAMMATUBULIN"/>
</dbReference>
<dbReference type="Pfam" id="PF03953">
    <property type="entry name" value="Tubulin_C"/>
    <property type="match status" value="1"/>
</dbReference>
<keyword evidence="4" id="KW-0963">Cytoplasm</keyword>